<reference evidence="1 2" key="1">
    <citation type="submission" date="2019-02" db="EMBL/GenBank/DDBJ databases">
        <title>Genomic Encyclopedia of Type Strains, Phase IV (KMG-IV): sequencing the most valuable type-strain genomes for metagenomic binning, comparative biology and taxonomic classification.</title>
        <authorList>
            <person name="Goeker M."/>
        </authorList>
    </citation>
    <scope>NUCLEOTIDE SEQUENCE [LARGE SCALE GENOMIC DNA]</scope>
    <source>
        <strain evidence="1 2">DSM 28825</strain>
    </source>
</reference>
<organism evidence="1 2">
    <name type="scientific">Ancylomarina subtilis</name>
    <dbReference type="NCBI Taxonomy" id="1639035"/>
    <lineage>
        <taxon>Bacteria</taxon>
        <taxon>Pseudomonadati</taxon>
        <taxon>Bacteroidota</taxon>
        <taxon>Bacteroidia</taxon>
        <taxon>Marinilabiliales</taxon>
        <taxon>Marinifilaceae</taxon>
        <taxon>Ancylomarina</taxon>
    </lineage>
</organism>
<keyword evidence="2" id="KW-1185">Reference proteome</keyword>
<dbReference type="EMBL" id="SHKN01000003">
    <property type="protein sequence ID" value="RZT92375.1"/>
    <property type="molecule type" value="Genomic_DNA"/>
</dbReference>
<evidence type="ECO:0000313" key="2">
    <source>
        <dbReference type="Proteomes" id="UP000293562"/>
    </source>
</evidence>
<dbReference type="AlphaFoldDB" id="A0A4Q7V7L2"/>
<name>A0A4Q7V7L2_9BACT</name>
<sequence length="403" mass="47725">MTKFYNDYLGFQELSIDDTLIKVSDLVALIEDSEFKDQLFKLFDIESIKNDTLCIPGLKKIVDSIITRDLEYEKVDVDCHISDVSCVEMIDKNTVKLRFYFPDTDEYLEANTAYSSKRDYFESHYKLDRFANFCITQGHFDLLQENINYLNEKYQDSDSCTKKFRLLRDKCDDYFVRGITSVKAYNDYNIRFSLFVSVIAIHNAMKRNNYTFKITGCEYSESFIRLYFQKNSPTIIPEIGELNFVLEMSNDEIKREAFKFSGLFTIETFKKKTKVLLKPKNIKNKWISIQHNFLPSTVTEQLEMLSDFIANAEKEMKEDILELDKIENPDYLRFFLLRKIEKSNNPQLGTYKKAIKEKLDTKIGRISDLIILMGKIDEIVLDFDLKEYLRYLFYDVLRDKKKK</sequence>
<comment type="caution">
    <text evidence="1">The sequence shown here is derived from an EMBL/GenBank/DDBJ whole genome shotgun (WGS) entry which is preliminary data.</text>
</comment>
<gene>
    <name evidence="1" type="ORF">EV201_2851</name>
</gene>
<accession>A0A4Q7V7L2</accession>
<proteinExistence type="predicted"/>
<evidence type="ECO:0000313" key="1">
    <source>
        <dbReference type="EMBL" id="RZT92375.1"/>
    </source>
</evidence>
<protein>
    <submittedName>
        <fullName evidence="1">Uncharacterized protein</fullName>
    </submittedName>
</protein>
<dbReference type="RefSeq" id="WP_130308225.1">
    <property type="nucleotide sequence ID" value="NZ_SHKN01000003.1"/>
</dbReference>
<dbReference type="OrthoDB" id="773377at2"/>
<dbReference type="Proteomes" id="UP000293562">
    <property type="component" value="Unassembled WGS sequence"/>
</dbReference>